<dbReference type="Proteomes" id="UP001595721">
    <property type="component" value="Unassembled WGS sequence"/>
</dbReference>
<evidence type="ECO:0000256" key="6">
    <source>
        <dbReference type="ARBA" id="ARBA00023136"/>
    </source>
</evidence>
<comment type="caution">
    <text evidence="8">The sequence shown here is derived from an EMBL/GenBank/DDBJ whole genome shotgun (WGS) entry which is preliminary data.</text>
</comment>
<dbReference type="PANTHER" id="PTHR33452">
    <property type="entry name" value="OXIDOREDUCTASE CATD-RELATED"/>
    <property type="match status" value="1"/>
</dbReference>
<keyword evidence="6 7" id="KW-0472">Membrane</keyword>
<evidence type="ECO:0000256" key="4">
    <source>
        <dbReference type="ARBA" id="ARBA00022692"/>
    </source>
</evidence>
<dbReference type="RefSeq" id="WP_377743139.1">
    <property type="nucleotide sequence ID" value="NZ_JBHRXJ010000003.1"/>
</dbReference>
<dbReference type="InterPro" id="IPR051907">
    <property type="entry name" value="DoxX-like_oxidoreductase"/>
</dbReference>
<keyword evidence="9" id="KW-1185">Reference proteome</keyword>
<dbReference type="PANTHER" id="PTHR33452:SF1">
    <property type="entry name" value="INNER MEMBRANE PROTEIN YPHA-RELATED"/>
    <property type="match status" value="1"/>
</dbReference>
<evidence type="ECO:0000256" key="3">
    <source>
        <dbReference type="ARBA" id="ARBA00022475"/>
    </source>
</evidence>
<evidence type="ECO:0000256" key="5">
    <source>
        <dbReference type="ARBA" id="ARBA00022989"/>
    </source>
</evidence>
<dbReference type="InterPro" id="IPR032808">
    <property type="entry name" value="DoxX"/>
</dbReference>
<protein>
    <submittedName>
        <fullName evidence="8">DoxX family protein</fullName>
    </submittedName>
</protein>
<accession>A0ABV7R021</accession>
<evidence type="ECO:0000256" key="7">
    <source>
        <dbReference type="SAM" id="Phobius"/>
    </source>
</evidence>
<comment type="similarity">
    <text evidence="2">Belongs to the DoxX family.</text>
</comment>
<name>A0ABV7R021_9RHOB</name>
<comment type="subcellular location">
    <subcellularLocation>
        <location evidence="1">Cell membrane</location>
        <topology evidence="1">Multi-pass membrane protein</topology>
    </subcellularLocation>
</comment>
<gene>
    <name evidence="8" type="ORF">ACFOMH_05495</name>
</gene>
<organism evidence="8 9">
    <name type="scientific">Paracoccus mangrovi</name>
    <dbReference type="NCBI Taxonomy" id="1715645"/>
    <lineage>
        <taxon>Bacteria</taxon>
        <taxon>Pseudomonadati</taxon>
        <taxon>Pseudomonadota</taxon>
        <taxon>Alphaproteobacteria</taxon>
        <taxon>Rhodobacterales</taxon>
        <taxon>Paracoccaceae</taxon>
        <taxon>Paracoccus</taxon>
    </lineage>
</organism>
<proteinExistence type="inferred from homology"/>
<keyword evidence="5 7" id="KW-1133">Transmembrane helix</keyword>
<feature type="transmembrane region" description="Helical" evidence="7">
    <location>
        <begin position="60"/>
        <end position="81"/>
    </location>
</feature>
<keyword evidence="3" id="KW-1003">Cell membrane</keyword>
<evidence type="ECO:0000256" key="2">
    <source>
        <dbReference type="ARBA" id="ARBA00006679"/>
    </source>
</evidence>
<sequence>MNSITPIISRLNLILSHLPWSLAAFGLRLFPASVFFASGRSKVEGFSIADSTWFLFEHEYALPLIPSAWAAVAATLAEHILPILLVLGLGTRFAALGVLAMTAVIQIFVYPTAWQTHGLWAACMLALISQGPGRWSLDHVLGLDRRE</sequence>
<evidence type="ECO:0000313" key="8">
    <source>
        <dbReference type="EMBL" id="MFC3527621.1"/>
    </source>
</evidence>
<feature type="transmembrane region" description="Helical" evidence="7">
    <location>
        <begin position="93"/>
        <end position="113"/>
    </location>
</feature>
<reference evidence="9" key="1">
    <citation type="journal article" date="2019" name="Int. J. Syst. Evol. Microbiol.">
        <title>The Global Catalogue of Microorganisms (GCM) 10K type strain sequencing project: providing services to taxonomists for standard genome sequencing and annotation.</title>
        <authorList>
            <consortium name="The Broad Institute Genomics Platform"/>
            <consortium name="The Broad Institute Genome Sequencing Center for Infectious Disease"/>
            <person name="Wu L."/>
            <person name="Ma J."/>
        </authorList>
    </citation>
    <scope>NUCLEOTIDE SEQUENCE [LARGE SCALE GENOMIC DNA]</scope>
    <source>
        <strain evidence="9">KCTC 42899</strain>
    </source>
</reference>
<dbReference type="Pfam" id="PF07681">
    <property type="entry name" value="DoxX"/>
    <property type="match status" value="1"/>
</dbReference>
<evidence type="ECO:0000313" key="9">
    <source>
        <dbReference type="Proteomes" id="UP001595721"/>
    </source>
</evidence>
<keyword evidence="4 7" id="KW-0812">Transmembrane</keyword>
<evidence type="ECO:0000256" key="1">
    <source>
        <dbReference type="ARBA" id="ARBA00004651"/>
    </source>
</evidence>
<dbReference type="EMBL" id="JBHRXJ010000003">
    <property type="protein sequence ID" value="MFC3527621.1"/>
    <property type="molecule type" value="Genomic_DNA"/>
</dbReference>